<evidence type="ECO:0000313" key="7">
    <source>
        <dbReference type="Proteomes" id="UP000284842"/>
    </source>
</evidence>
<evidence type="ECO:0000256" key="4">
    <source>
        <dbReference type="ARBA" id="ARBA00023002"/>
    </source>
</evidence>
<evidence type="ECO:0000313" key="6">
    <source>
        <dbReference type="EMBL" id="PPR02371.1"/>
    </source>
</evidence>
<gene>
    <name evidence="6" type="ORF">CVT24_011712</name>
</gene>
<organism evidence="6 7">
    <name type="scientific">Panaeolus cyanescens</name>
    <dbReference type="NCBI Taxonomy" id="181874"/>
    <lineage>
        <taxon>Eukaryota</taxon>
        <taxon>Fungi</taxon>
        <taxon>Dikarya</taxon>
        <taxon>Basidiomycota</taxon>
        <taxon>Agaricomycotina</taxon>
        <taxon>Agaricomycetes</taxon>
        <taxon>Agaricomycetidae</taxon>
        <taxon>Agaricales</taxon>
        <taxon>Agaricineae</taxon>
        <taxon>Galeropsidaceae</taxon>
        <taxon>Panaeolus</taxon>
    </lineage>
</organism>
<proteinExistence type="inferred from homology"/>
<dbReference type="EMBL" id="NHTK01001172">
    <property type="protein sequence ID" value="PPR02371.1"/>
    <property type="molecule type" value="Genomic_DNA"/>
</dbReference>
<dbReference type="PANTHER" id="PTHR43735:SF3">
    <property type="entry name" value="FERROPTOSIS SUPPRESSOR PROTEIN 1"/>
    <property type="match status" value="1"/>
</dbReference>
<evidence type="ECO:0000256" key="3">
    <source>
        <dbReference type="ARBA" id="ARBA00022827"/>
    </source>
</evidence>
<keyword evidence="7" id="KW-1185">Reference proteome</keyword>
<dbReference type="STRING" id="181874.A0A409YH71"/>
<keyword evidence="2" id="KW-0285">Flavoprotein</keyword>
<reference evidence="6 7" key="1">
    <citation type="journal article" date="2018" name="Evol. Lett.">
        <title>Horizontal gene cluster transfer increased hallucinogenic mushroom diversity.</title>
        <authorList>
            <person name="Reynolds H.T."/>
            <person name="Vijayakumar V."/>
            <person name="Gluck-Thaler E."/>
            <person name="Korotkin H.B."/>
            <person name="Matheny P.B."/>
            <person name="Slot J.C."/>
        </authorList>
    </citation>
    <scope>NUCLEOTIDE SEQUENCE [LARGE SCALE GENOMIC DNA]</scope>
    <source>
        <strain evidence="6 7">2629</strain>
    </source>
</reference>
<dbReference type="PRINTS" id="PR00368">
    <property type="entry name" value="FADPNR"/>
</dbReference>
<feature type="domain" description="FAD/NAD(P)-binding" evidence="5">
    <location>
        <begin position="377"/>
        <end position="652"/>
    </location>
</feature>
<dbReference type="GO" id="GO:0050660">
    <property type="term" value="F:flavin adenine dinucleotide binding"/>
    <property type="evidence" value="ECO:0007669"/>
    <property type="project" value="TreeGrafter"/>
</dbReference>
<sequence length="737" mass="80319">MATSARQNVVIVGGGMAGLLLFNQLYSTLDASKYDLVFISARDHYVHYPGALRMVTSPQDDLEDRVLLPFGPRFNKDNKKLVIGAVTSIVEKEDKSGGHVVLEDGQKVEWAFLVLTTGGKWRDMVDLPLAKSNVKAHIDSWKAKFENSNDIVLVGGGVVGVELAGELKDFWPKKNVTIVHASETLLNPAYPQKFRQQVTRRIIKLGVNLILSDYLDTTASQGEVTTRSGKAIVADLIVQTRGFTPNTQFISSSLGTDALSDSGFVKVLPTLQLSENHPRIFAGGDIIDWPEQKQSVRAYVHASIIAKNVLALSKGKQPPAKYTSSFDVTLISLGKLFVPFPFNLTLSAMNAINNFFSTLFCSSKSQSKQVAAEDKKNIVIVGGGFAGVSVFNALYDSVDASMYNLILVSARDYFAHYPATIRMVVIPEEELENSKLVVGKVVSIHESDDKTGGHVTLEDGQKIDWSFLVLTPGGKWQGPVNLPDAKKDNSAFINSWRAKFEKANDVVIIGGGAVGIEFAGEVKEFWPHKNVTIVHGQPLLLNSSYPKKFRDDAGRRVTSIGVNLVLSDFLDSTDISSNGIVKTRKGKEISADLVITTRGFVPNTDFIAASLGDDTLTESKLAKILPTFQLVNHPRIFAGGDIIDWEEQKQAAKCTGHSAVIAKNVTALSRAQTPSAVYKGQTEAILISIGKSRGTAFIGVLWGFVLGDWFTSMIKSKSLLVEMMRGQMKLDSFAKSA</sequence>
<evidence type="ECO:0000259" key="5">
    <source>
        <dbReference type="Pfam" id="PF07992"/>
    </source>
</evidence>
<comment type="similarity">
    <text evidence="1">Belongs to the FAD-dependent oxidoreductase family.</text>
</comment>
<dbReference type="InParanoid" id="A0A409YH71"/>
<dbReference type="SUPFAM" id="SSF51905">
    <property type="entry name" value="FAD/NAD(P)-binding domain"/>
    <property type="match status" value="2"/>
</dbReference>
<dbReference type="InterPro" id="IPR023753">
    <property type="entry name" value="FAD/NAD-binding_dom"/>
</dbReference>
<protein>
    <recommendedName>
        <fullName evidence="5">FAD/NAD(P)-binding domain-containing protein</fullName>
    </recommendedName>
</protein>
<accession>A0A409YH71</accession>
<keyword evidence="3" id="KW-0274">FAD</keyword>
<dbReference type="GO" id="GO:0005737">
    <property type="term" value="C:cytoplasm"/>
    <property type="evidence" value="ECO:0007669"/>
    <property type="project" value="TreeGrafter"/>
</dbReference>
<dbReference type="Pfam" id="PF07992">
    <property type="entry name" value="Pyr_redox_2"/>
    <property type="match status" value="2"/>
</dbReference>
<feature type="domain" description="FAD/NAD(P)-binding" evidence="5">
    <location>
        <begin position="8"/>
        <end position="292"/>
    </location>
</feature>
<comment type="caution">
    <text evidence="6">The sequence shown here is derived from an EMBL/GenBank/DDBJ whole genome shotgun (WGS) entry which is preliminary data.</text>
</comment>
<dbReference type="AlphaFoldDB" id="A0A409YH71"/>
<dbReference type="PANTHER" id="PTHR43735">
    <property type="entry name" value="APOPTOSIS-INDUCING FACTOR 1"/>
    <property type="match status" value="1"/>
</dbReference>
<dbReference type="Gene3D" id="3.50.50.100">
    <property type="match status" value="2"/>
</dbReference>
<name>A0A409YH71_9AGAR</name>
<dbReference type="Proteomes" id="UP000284842">
    <property type="component" value="Unassembled WGS sequence"/>
</dbReference>
<dbReference type="GO" id="GO:0004174">
    <property type="term" value="F:electron-transferring-flavoprotein dehydrogenase activity"/>
    <property type="evidence" value="ECO:0007669"/>
    <property type="project" value="TreeGrafter"/>
</dbReference>
<evidence type="ECO:0000256" key="2">
    <source>
        <dbReference type="ARBA" id="ARBA00022630"/>
    </source>
</evidence>
<dbReference type="OrthoDB" id="202203at2759"/>
<dbReference type="PRINTS" id="PR00411">
    <property type="entry name" value="PNDRDTASEI"/>
</dbReference>
<evidence type="ECO:0000256" key="1">
    <source>
        <dbReference type="ARBA" id="ARBA00006442"/>
    </source>
</evidence>
<keyword evidence="4" id="KW-0560">Oxidoreductase</keyword>
<dbReference type="InterPro" id="IPR036188">
    <property type="entry name" value="FAD/NAD-bd_sf"/>
</dbReference>